<evidence type="ECO:0000256" key="2">
    <source>
        <dbReference type="ARBA" id="ARBA00023015"/>
    </source>
</evidence>
<dbReference type="InterPro" id="IPR013249">
    <property type="entry name" value="RNA_pol_sigma70_r4_t2"/>
</dbReference>
<comment type="similarity">
    <text evidence="1">Belongs to the sigma-70 factor family. ECF subfamily.</text>
</comment>
<dbReference type="InterPro" id="IPR007627">
    <property type="entry name" value="RNA_pol_sigma70_r2"/>
</dbReference>
<keyword evidence="2" id="KW-0805">Transcription regulation</keyword>
<evidence type="ECO:0000313" key="8">
    <source>
        <dbReference type="EMBL" id="HJG30029.1"/>
    </source>
</evidence>
<keyword evidence="5" id="KW-0804">Transcription</keyword>
<dbReference type="InterPro" id="IPR013325">
    <property type="entry name" value="RNA_pol_sigma_r2"/>
</dbReference>
<dbReference type="GO" id="GO:0006352">
    <property type="term" value="P:DNA-templated transcription initiation"/>
    <property type="evidence" value="ECO:0007669"/>
    <property type="project" value="InterPro"/>
</dbReference>
<dbReference type="InterPro" id="IPR039425">
    <property type="entry name" value="RNA_pol_sigma-70-like"/>
</dbReference>
<evidence type="ECO:0000259" key="6">
    <source>
        <dbReference type="Pfam" id="PF04542"/>
    </source>
</evidence>
<dbReference type="SUPFAM" id="SSF88659">
    <property type="entry name" value="Sigma3 and sigma4 domains of RNA polymerase sigma factors"/>
    <property type="match status" value="1"/>
</dbReference>
<dbReference type="InterPro" id="IPR036388">
    <property type="entry name" value="WH-like_DNA-bd_sf"/>
</dbReference>
<name>A0A921IMI9_9ACTN</name>
<dbReference type="NCBIfam" id="TIGR02937">
    <property type="entry name" value="sigma70-ECF"/>
    <property type="match status" value="1"/>
</dbReference>
<gene>
    <name evidence="8" type="ORF">K8U80_01395</name>
</gene>
<dbReference type="InterPro" id="IPR014284">
    <property type="entry name" value="RNA_pol_sigma-70_dom"/>
</dbReference>
<reference evidence="8" key="2">
    <citation type="submission" date="2021-09" db="EMBL/GenBank/DDBJ databases">
        <authorList>
            <person name="Gilroy R."/>
        </authorList>
    </citation>
    <scope>NUCLEOTIDE SEQUENCE</scope>
    <source>
        <strain evidence="8">ChiGjej2B2-7701</strain>
    </source>
</reference>
<evidence type="ECO:0000256" key="1">
    <source>
        <dbReference type="ARBA" id="ARBA00010641"/>
    </source>
</evidence>
<organism evidence="8 9">
    <name type="scientific">Collinsella ihumii</name>
    <dbReference type="NCBI Taxonomy" id="1720204"/>
    <lineage>
        <taxon>Bacteria</taxon>
        <taxon>Bacillati</taxon>
        <taxon>Actinomycetota</taxon>
        <taxon>Coriobacteriia</taxon>
        <taxon>Coriobacteriales</taxon>
        <taxon>Coriobacteriaceae</taxon>
        <taxon>Collinsella</taxon>
    </lineage>
</organism>
<feature type="domain" description="RNA polymerase sigma factor 70 region 4 type 2" evidence="7">
    <location>
        <begin position="121"/>
        <end position="157"/>
    </location>
</feature>
<dbReference type="SUPFAM" id="SSF88946">
    <property type="entry name" value="Sigma2 domain of RNA polymerase sigma factors"/>
    <property type="match status" value="1"/>
</dbReference>
<dbReference type="AlphaFoldDB" id="A0A921IMI9"/>
<dbReference type="GO" id="GO:0016987">
    <property type="term" value="F:sigma factor activity"/>
    <property type="evidence" value="ECO:0007669"/>
    <property type="project" value="UniProtKB-KW"/>
</dbReference>
<dbReference type="Proteomes" id="UP000746751">
    <property type="component" value="Unassembled WGS sequence"/>
</dbReference>
<dbReference type="Pfam" id="PF08281">
    <property type="entry name" value="Sigma70_r4_2"/>
    <property type="match status" value="1"/>
</dbReference>
<dbReference type="CDD" id="cd06171">
    <property type="entry name" value="Sigma70_r4"/>
    <property type="match status" value="1"/>
</dbReference>
<dbReference type="Pfam" id="PF04542">
    <property type="entry name" value="Sigma70_r2"/>
    <property type="match status" value="1"/>
</dbReference>
<dbReference type="PANTHER" id="PTHR43133:SF8">
    <property type="entry name" value="RNA POLYMERASE SIGMA FACTOR HI_1459-RELATED"/>
    <property type="match status" value="1"/>
</dbReference>
<comment type="caution">
    <text evidence="8">The sequence shown here is derived from an EMBL/GenBank/DDBJ whole genome shotgun (WGS) entry which is preliminary data.</text>
</comment>
<evidence type="ECO:0000256" key="5">
    <source>
        <dbReference type="ARBA" id="ARBA00023163"/>
    </source>
</evidence>
<evidence type="ECO:0000313" key="9">
    <source>
        <dbReference type="Proteomes" id="UP000746751"/>
    </source>
</evidence>
<evidence type="ECO:0000256" key="4">
    <source>
        <dbReference type="ARBA" id="ARBA00023125"/>
    </source>
</evidence>
<feature type="domain" description="RNA polymerase sigma-70 region 2" evidence="6">
    <location>
        <begin position="11"/>
        <end position="75"/>
    </location>
</feature>
<dbReference type="Gene3D" id="1.10.10.10">
    <property type="entry name" value="Winged helix-like DNA-binding domain superfamily/Winged helix DNA-binding domain"/>
    <property type="match status" value="1"/>
</dbReference>
<proteinExistence type="inferred from homology"/>
<dbReference type="EMBL" id="DYVF01000012">
    <property type="protein sequence ID" value="HJG30029.1"/>
    <property type="molecule type" value="Genomic_DNA"/>
</dbReference>
<keyword evidence="3" id="KW-0731">Sigma factor</keyword>
<evidence type="ECO:0000259" key="7">
    <source>
        <dbReference type="Pfam" id="PF08281"/>
    </source>
</evidence>
<protein>
    <submittedName>
        <fullName evidence="8">Sigma-70 family RNA polymerase sigma factor</fullName>
    </submittedName>
</protein>
<sequence length="162" mass="17992">MRASSDIEQAVRAYGDAVWRACLLYLRPADAEDAFQDTFLKYALRDTPFNDDGHVKAWLLRVAINTCKDILKAARNSNESVDEMAEQGREGELGAADDRAALELAEVLGTLDSLGDPPKTQLYLALYEGYTAREISQMTGMPVGTVYSWISRGKKRLREALS</sequence>
<accession>A0A921IMI9</accession>
<reference evidence="8" key="1">
    <citation type="journal article" date="2021" name="PeerJ">
        <title>Extensive microbial diversity within the chicken gut microbiome revealed by metagenomics and culture.</title>
        <authorList>
            <person name="Gilroy R."/>
            <person name="Ravi A."/>
            <person name="Getino M."/>
            <person name="Pursley I."/>
            <person name="Horton D.L."/>
            <person name="Alikhan N.F."/>
            <person name="Baker D."/>
            <person name="Gharbi K."/>
            <person name="Hall N."/>
            <person name="Watson M."/>
            <person name="Adriaenssens E.M."/>
            <person name="Foster-Nyarko E."/>
            <person name="Jarju S."/>
            <person name="Secka A."/>
            <person name="Antonio M."/>
            <person name="Oren A."/>
            <person name="Chaudhuri R.R."/>
            <person name="La Ragione R."/>
            <person name="Hildebrand F."/>
            <person name="Pallen M.J."/>
        </authorList>
    </citation>
    <scope>NUCLEOTIDE SEQUENCE</scope>
    <source>
        <strain evidence="8">ChiGjej2B2-7701</strain>
    </source>
</reference>
<evidence type="ECO:0000256" key="3">
    <source>
        <dbReference type="ARBA" id="ARBA00023082"/>
    </source>
</evidence>
<dbReference type="InterPro" id="IPR013324">
    <property type="entry name" value="RNA_pol_sigma_r3/r4-like"/>
</dbReference>
<dbReference type="GO" id="GO:0003677">
    <property type="term" value="F:DNA binding"/>
    <property type="evidence" value="ECO:0007669"/>
    <property type="project" value="UniProtKB-KW"/>
</dbReference>
<keyword evidence="4" id="KW-0238">DNA-binding</keyword>
<dbReference type="Gene3D" id="1.10.1740.10">
    <property type="match status" value="1"/>
</dbReference>
<dbReference type="PANTHER" id="PTHR43133">
    <property type="entry name" value="RNA POLYMERASE ECF-TYPE SIGMA FACTO"/>
    <property type="match status" value="1"/>
</dbReference>